<dbReference type="GO" id="GO:0008168">
    <property type="term" value="F:methyltransferase activity"/>
    <property type="evidence" value="ECO:0007669"/>
    <property type="project" value="UniProtKB-KW"/>
</dbReference>
<dbReference type="InterPro" id="IPR052520">
    <property type="entry name" value="ATL_DNA_repair"/>
</dbReference>
<dbReference type="EMBL" id="CP022684">
    <property type="protein sequence ID" value="AUM14130.1"/>
    <property type="molecule type" value="Genomic_DNA"/>
</dbReference>
<dbReference type="PANTHER" id="PTHR42942:SF1">
    <property type="entry name" value="ALKYLTRANSFERASE-LIKE PROTEIN 1"/>
    <property type="match status" value="1"/>
</dbReference>
<sequence>MSSAELKQRLLQVIGSIPKGRVSTYGDIARMAGAPNHARFVGTLLKNLPTGSKIPWQRVINSKGEIAFPAGSDNWIRQQQRLLAEGVVLTGGKVSLRQYRWQP</sequence>
<dbReference type="GO" id="GO:0006281">
    <property type="term" value="P:DNA repair"/>
    <property type="evidence" value="ECO:0007669"/>
    <property type="project" value="InterPro"/>
</dbReference>
<dbReference type="InterPro" id="IPR036388">
    <property type="entry name" value="WH-like_DNA-bd_sf"/>
</dbReference>
<dbReference type="CDD" id="cd06445">
    <property type="entry name" value="ATase"/>
    <property type="match status" value="1"/>
</dbReference>
<evidence type="ECO:0000313" key="4">
    <source>
        <dbReference type="Proteomes" id="UP000235116"/>
    </source>
</evidence>
<evidence type="ECO:0000313" key="3">
    <source>
        <dbReference type="EMBL" id="AUM14130.1"/>
    </source>
</evidence>
<name>A0A2K9LPH3_9GAMM</name>
<keyword evidence="1" id="KW-0227">DNA damage</keyword>
<accession>A0A2K9LPH3</accession>
<dbReference type="PANTHER" id="PTHR42942">
    <property type="entry name" value="6-O-METHYLGUANINE DNA METHYLTRANSFERASE"/>
    <property type="match status" value="1"/>
</dbReference>
<keyword evidence="3" id="KW-0489">Methyltransferase</keyword>
<dbReference type="Proteomes" id="UP000235116">
    <property type="component" value="Chromosome"/>
</dbReference>
<dbReference type="InterPro" id="IPR014048">
    <property type="entry name" value="MethylDNA_cys_MeTrfase_DNA-bd"/>
</dbReference>
<evidence type="ECO:0000256" key="1">
    <source>
        <dbReference type="ARBA" id="ARBA00022763"/>
    </source>
</evidence>
<dbReference type="OrthoDB" id="9132167at2"/>
<gene>
    <name evidence="3" type="ORF">Kalk_17620</name>
</gene>
<dbReference type="KEGG" id="kak:Kalk_17620"/>
<feature type="domain" description="Methylated-DNA-[protein]-cysteine S-methyltransferase DNA binding" evidence="2">
    <location>
        <begin position="6"/>
        <end position="87"/>
    </location>
</feature>
<dbReference type="InterPro" id="IPR036217">
    <property type="entry name" value="MethylDNA_cys_MeTrfase_DNAb"/>
</dbReference>
<dbReference type="Pfam" id="PF01035">
    <property type="entry name" value="DNA_binding_1"/>
    <property type="match status" value="1"/>
</dbReference>
<organism evidence="3 4">
    <name type="scientific">Ketobacter alkanivorans</name>
    <dbReference type="NCBI Taxonomy" id="1917421"/>
    <lineage>
        <taxon>Bacteria</taxon>
        <taxon>Pseudomonadati</taxon>
        <taxon>Pseudomonadota</taxon>
        <taxon>Gammaproteobacteria</taxon>
        <taxon>Pseudomonadales</taxon>
        <taxon>Ketobacteraceae</taxon>
        <taxon>Ketobacter</taxon>
    </lineage>
</organism>
<keyword evidence="3" id="KW-0808">Transferase</keyword>
<protein>
    <submittedName>
        <fullName evidence="3">Cysteine methyltransferase</fullName>
    </submittedName>
</protein>
<dbReference type="Gene3D" id="1.10.10.10">
    <property type="entry name" value="Winged helix-like DNA-binding domain superfamily/Winged helix DNA-binding domain"/>
    <property type="match status" value="1"/>
</dbReference>
<evidence type="ECO:0000259" key="2">
    <source>
        <dbReference type="Pfam" id="PF01035"/>
    </source>
</evidence>
<dbReference type="GO" id="GO:0032259">
    <property type="term" value="P:methylation"/>
    <property type="evidence" value="ECO:0007669"/>
    <property type="project" value="UniProtKB-KW"/>
</dbReference>
<keyword evidence="4" id="KW-1185">Reference proteome</keyword>
<proteinExistence type="predicted"/>
<reference evidence="4" key="1">
    <citation type="submission" date="2017-08" db="EMBL/GenBank/DDBJ databases">
        <title>Direct submision.</title>
        <authorList>
            <person name="Kim S.-J."/>
            <person name="Rhee S.-K."/>
        </authorList>
    </citation>
    <scope>NUCLEOTIDE SEQUENCE [LARGE SCALE GENOMIC DNA]</scope>
    <source>
        <strain evidence="4">GI5</strain>
    </source>
</reference>
<dbReference type="AlphaFoldDB" id="A0A2K9LPH3"/>
<dbReference type="RefSeq" id="WP_101895505.1">
    <property type="nucleotide sequence ID" value="NZ_CP022684.1"/>
</dbReference>
<dbReference type="SUPFAM" id="SSF46767">
    <property type="entry name" value="Methylated DNA-protein cysteine methyltransferase, C-terminal domain"/>
    <property type="match status" value="1"/>
</dbReference>